<dbReference type="EMBL" id="KB908855">
    <property type="protein sequence ID" value="EOA81894.1"/>
    <property type="molecule type" value="Genomic_DNA"/>
</dbReference>
<name>R0JWK5_EXST2</name>
<dbReference type="AlphaFoldDB" id="R0JWK5"/>
<dbReference type="HOGENOM" id="CLU_060131_3_2_1"/>
<reference evidence="1 2" key="1">
    <citation type="journal article" date="2012" name="PLoS Pathog.">
        <title>Diverse lifestyles and strategies of plant pathogenesis encoded in the genomes of eighteen Dothideomycetes fungi.</title>
        <authorList>
            <person name="Ohm R.A."/>
            <person name="Feau N."/>
            <person name="Henrissat B."/>
            <person name="Schoch C.L."/>
            <person name="Horwitz B.A."/>
            <person name="Barry K.W."/>
            <person name="Condon B.J."/>
            <person name="Copeland A.C."/>
            <person name="Dhillon B."/>
            <person name="Glaser F."/>
            <person name="Hesse C.N."/>
            <person name="Kosti I."/>
            <person name="LaButti K."/>
            <person name="Lindquist E.A."/>
            <person name="Lucas S."/>
            <person name="Salamov A.A."/>
            <person name="Bradshaw R.E."/>
            <person name="Ciuffetti L."/>
            <person name="Hamelin R.C."/>
            <person name="Kema G.H.J."/>
            <person name="Lawrence C."/>
            <person name="Scott J.A."/>
            <person name="Spatafora J.W."/>
            <person name="Turgeon B.G."/>
            <person name="de Wit P.J.G.M."/>
            <person name="Zhong S."/>
            <person name="Goodwin S.B."/>
            <person name="Grigoriev I.V."/>
        </authorList>
    </citation>
    <scope>NUCLEOTIDE SEQUENCE [LARGE SCALE GENOMIC DNA]</scope>
    <source>
        <strain evidence="2">28A</strain>
    </source>
</reference>
<dbReference type="PANTHER" id="PTHR42791">
    <property type="entry name" value="GNAT FAMILY ACETYLTRANSFERASE"/>
    <property type="match status" value="1"/>
</dbReference>
<gene>
    <name evidence="1" type="ORF">SETTUDRAFT_34661</name>
</gene>
<reference evidence="1 2" key="2">
    <citation type="journal article" date="2013" name="PLoS Genet.">
        <title>Comparative genome structure, secondary metabolite, and effector coding capacity across Cochliobolus pathogens.</title>
        <authorList>
            <person name="Condon B.J."/>
            <person name="Leng Y."/>
            <person name="Wu D."/>
            <person name="Bushley K.E."/>
            <person name="Ohm R.A."/>
            <person name="Otillar R."/>
            <person name="Martin J."/>
            <person name="Schackwitz W."/>
            <person name="Grimwood J."/>
            <person name="MohdZainudin N."/>
            <person name="Xue C."/>
            <person name="Wang R."/>
            <person name="Manning V.A."/>
            <person name="Dhillon B."/>
            <person name="Tu Z.J."/>
            <person name="Steffenson B.J."/>
            <person name="Salamov A."/>
            <person name="Sun H."/>
            <person name="Lowry S."/>
            <person name="LaButti K."/>
            <person name="Han J."/>
            <person name="Copeland A."/>
            <person name="Lindquist E."/>
            <person name="Barry K."/>
            <person name="Schmutz J."/>
            <person name="Baker S.E."/>
            <person name="Ciuffetti L.M."/>
            <person name="Grigoriev I.V."/>
            <person name="Zhong S."/>
            <person name="Turgeon B.G."/>
        </authorList>
    </citation>
    <scope>NUCLEOTIDE SEQUENCE [LARGE SCALE GENOMIC DNA]</scope>
    <source>
        <strain evidence="2">28A</strain>
    </source>
</reference>
<keyword evidence="2" id="KW-1185">Reference proteome</keyword>
<evidence type="ECO:0008006" key="3">
    <source>
        <dbReference type="Google" id="ProtNLM"/>
    </source>
</evidence>
<dbReference type="SUPFAM" id="SSF55729">
    <property type="entry name" value="Acyl-CoA N-acyltransferases (Nat)"/>
    <property type="match status" value="1"/>
</dbReference>
<dbReference type="Gene3D" id="3.40.630.30">
    <property type="match status" value="1"/>
</dbReference>
<dbReference type="GeneID" id="19403933"/>
<protein>
    <recommendedName>
        <fullName evidence="3">N-acetyltransferase domain-containing protein</fullName>
    </recommendedName>
</protein>
<dbReference type="OrthoDB" id="2115692at2759"/>
<dbReference type="RefSeq" id="XP_008030099.1">
    <property type="nucleotide sequence ID" value="XM_008031908.1"/>
</dbReference>
<dbReference type="Proteomes" id="UP000016935">
    <property type="component" value="Unassembled WGS sequence"/>
</dbReference>
<proteinExistence type="predicted"/>
<dbReference type="InterPro" id="IPR016181">
    <property type="entry name" value="Acyl_CoA_acyltransferase"/>
</dbReference>
<evidence type="ECO:0000313" key="2">
    <source>
        <dbReference type="Proteomes" id="UP000016935"/>
    </source>
</evidence>
<evidence type="ECO:0000313" key="1">
    <source>
        <dbReference type="EMBL" id="EOA81894.1"/>
    </source>
</evidence>
<organism evidence="1 2">
    <name type="scientific">Exserohilum turcicum (strain 28A)</name>
    <name type="common">Northern leaf blight fungus</name>
    <name type="synonym">Setosphaeria turcica</name>
    <dbReference type="NCBI Taxonomy" id="671987"/>
    <lineage>
        <taxon>Eukaryota</taxon>
        <taxon>Fungi</taxon>
        <taxon>Dikarya</taxon>
        <taxon>Ascomycota</taxon>
        <taxon>Pezizomycotina</taxon>
        <taxon>Dothideomycetes</taxon>
        <taxon>Pleosporomycetidae</taxon>
        <taxon>Pleosporales</taxon>
        <taxon>Pleosporineae</taxon>
        <taxon>Pleosporaceae</taxon>
        <taxon>Exserohilum</taxon>
    </lineage>
</organism>
<accession>R0JWK5</accession>
<dbReference type="eggNOG" id="ENOG502STWX">
    <property type="taxonomic scope" value="Eukaryota"/>
</dbReference>
<sequence>MRLQPATKTDLPQLAAVGAAAFAEDAIYGHFHPFPDIYPQDFYDSIFNTLHRLLVTPGALIILLELEGAELAASEYMNGGNSTGALPQEKRIVAYFALVRYGNEKAVAAWNPDSEEKPQGLQRKLLDIEQAKYRDRSATPGVVEGFYKPEMDVIGDVPERIDARTLAILPEFQRKGLGNKLLAWGYDRVNAEQVPMFGDASKKDISLYLKTGFKLIGSVKLKARTVHLPDDLAHAVPNGTLGKDAATPIRLEELEVPVIKYSPSPNAKRLNYQL</sequence>
<dbReference type="InterPro" id="IPR052523">
    <property type="entry name" value="Trichothecene_AcTrans"/>
</dbReference>
<dbReference type="PANTHER" id="PTHR42791:SF17">
    <property type="entry name" value="ACETYLTRANSFERASE, GNAT FAMILY FAMILY (AFU_ORTHOLOGUE AFUA_8G05690)"/>
    <property type="match status" value="1"/>
</dbReference>